<protein>
    <recommendedName>
        <fullName evidence="4">ABC transporter ATP-binding protein</fullName>
    </recommendedName>
</protein>
<evidence type="ECO:0000313" key="2">
    <source>
        <dbReference type="EMBL" id="MEE2039231.1"/>
    </source>
</evidence>
<evidence type="ECO:0000313" key="3">
    <source>
        <dbReference type="Proteomes" id="UP001356095"/>
    </source>
</evidence>
<name>A0ABU7KAF8_9ACTN</name>
<organism evidence="2 3">
    <name type="scientific">Nocardiopsis codii</name>
    <dbReference type="NCBI Taxonomy" id="3065942"/>
    <lineage>
        <taxon>Bacteria</taxon>
        <taxon>Bacillati</taxon>
        <taxon>Actinomycetota</taxon>
        <taxon>Actinomycetes</taxon>
        <taxon>Streptosporangiales</taxon>
        <taxon>Nocardiopsidaceae</taxon>
        <taxon>Nocardiopsis</taxon>
    </lineage>
</organism>
<feature type="region of interest" description="Disordered" evidence="1">
    <location>
        <begin position="1"/>
        <end position="31"/>
    </location>
</feature>
<gene>
    <name evidence="2" type="ORF">Q8791_18610</name>
</gene>
<evidence type="ECO:0000256" key="1">
    <source>
        <dbReference type="SAM" id="MobiDB-lite"/>
    </source>
</evidence>
<reference evidence="2 3" key="1">
    <citation type="submission" date="2023-08" db="EMBL/GenBank/DDBJ databases">
        <authorList>
            <person name="Girao M."/>
            <person name="Carvalho M.F."/>
        </authorList>
    </citation>
    <scope>NUCLEOTIDE SEQUENCE [LARGE SCALE GENOMIC DNA]</scope>
    <source>
        <strain evidence="2 3">CT-R113</strain>
    </source>
</reference>
<evidence type="ECO:0008006" key="4">
    <source>
        <dbReference type="Google" id="ProtNLM"/>
    </source>
</evidence>
<dbReference type="RefSeq" id="WP_330093007.1">
    <property type="nucleotide sequence ID" value="NZ_JAUZMY010000018.1"/>
</dbReference>
<feature type="compositionally biased region" description="Polar residues" evidence="1">
    <location>
        <begin position="11"/>
        <end position="22"/>
    </location>
</feature>
<comment type="caution">
    <text evidence="2">The sequence shown here is derived from an EMBL/GenBank/DDBJ whole genome shotgun (WGS) entry which is preliminary data.</text>
</comment>
<accession>A0ABU7KAF8</accession>
<keyword evidence="3" id="KW-1185">Reference proteome</keyword>
<proteinExistence type="predicted"/>
<sequence length="123" mass="13245">MRGGTAAPERTTATRGATQNDGSDAGHRLRSPGRLHAFNRYELKYLVPVSQVAEVRAEPGARMTADRNAGTNGYADRICAVEDGAVVEFGTPDRIMTDEVLTRVFETPVTVMDGPNGPLAVHY</sequence>
<dbReference type="EMBL" id="JAUZMY010000018">
    <property type="protein sequence ID" value="MEE2039231.1"/>
    <property type="molecule type" value="Genomic_DNA"/>
</dbReference>
<dbReference type="Proteomes" id="UP001356095">
    <property type="component" value="Unassembled WGS sequence"/>
</dbReference>